<dbReference type="PROSITE" id="PS50887">
    <property type="entry name" value="GGDEF"/>
    <property type="match status" value="1"/>
</dbReference>
<dbReference type="SMART" id="SM00240">
    <property type="entry name" value="FHA"/>
    <property type="match status" value="1"/>
</dbReference>
<keyword evidence="5" id="KW-1185">Reference proteome</keyword>
<dbReference type="EMBL" id="JADEXN010000263">
    <property type="protein sequence ID" value="MBE9041895.1"/>
    <property type="molecule type" value="Genomic_DNA"/>
</dbReference>
<feature type="domain" description="GGDEF" evidence="3">
    <location>
        <begin position="419"/>
        <end position="552"/>
    </location>
</feature>
<accession>A0A928W291</accession>
<dbReference type="Pfam" id="PF08448">
    <property type="entry name" value="PAS_4"/>
    <property type="match status" value="1"/>
</dbReference>
<evidence type="ECO:0000259" key="1">
    <source>
        <dbReference type="PROSITE" id="PS50006"/>
    </source>
</evidence>
<dbReference type="InterPro" id="IPR013656">
    <property type="entry name" value="PAS_4"/>
</dbReference>
<reference evidence="4" key="1">
    <citation type="submission" date="2020-10" db="EMBL/GenBank/DDBJ databases">
        <authorList>
            <person name="Castelo-Branco R."/>
            <person name="Eusebio N."/>
            <person name="Adriana R."/>
            <person name="Vieira A."/>
            <person name="Brugerolle De Fraissinette N."/>
            <person name="Rezende De Castro R."/>
            <person name="Schneider M.P."/>
            <person name="Vasconcelos V."/>
            <person name="Leao P.N."/>
        </authorList>
    </citation>
    <scope>NUCLEOTIDE SEQUENCE</scope>
    <source>
        <strain evidence="4">LEGE 11467</strain>
    </source>
</reference>
<dbReference type="PANTHER" id="PTHR44757:SF2">
    <property type="entry name" value="BIOFILM ARCHITECTURE MAINTENANCE PROTEIN MBAA"/>
    <property type="match status" value="1"/>
</dbReference>
<gene>
    <name evidence="4" type="ORF">IQ235_14020</name>
</gene>
<feature type="domain" description="FHA" evidence="1">
    <location>
        <begin position="34"/>
        <end position="94"/>
    </location>
</feature>
<evidence type="ECO:0000313" key="4">
    <source>
        <dbReference type="EMBL" id="MBE9041895.1"/>
    </source>
</evidence>
<dbReference type="InterPro" id="IPR035919">
    <property type="entry name" value="EAL_sf"/>
</dbReference>
<dbReference type="Pfam" id="PF00990">
    <property type="entry name" value="GGDEF"/>
    <property type="match status" value="1"/>
</dbReference>
<dbReference type="Gene3D" id="3.30.450.20">
    <property type="entry name" value="PAS domain"/>
    <property type="match status" value="1"/>
</dbReference>
<protein>
    <submittedName>
        <fullName evidence="4">Diguanylate cyclase</fullName>
    </submittedName>
</protein>
<dbReference type="InterPro" id="IPR001633">
    <property type="entry name" value="EAL_dom"/>
</dbReference>
<feature type="non-terminal residue" evidence="4">
    <location>
        <position position="616"/>
    </location>
</feature>
<dbReference type="InterPro" id="IPR008984">
    <property type="entry name" value="SMAD_FHA_dom_sf"/>
</dbReference>
<dbReference type="InterPro" id="IPR035965">
    <property type="entry name" value="PAS-like_dom_sf"/>
</dbReference>
<dbReference type="CDD" id="cd01948">
    <property type="entry name" value="EAL"/>
    <property type="match status" value="1"/>
</dbReference>
<evidence type="ECO:0000259" key="3">
    <source>
        <dbReference type="PROSITE" id="PS50887"/>
    </source>
</evidence>
<dbReference type="SUPFAM" id="SSF55073">
    <property type="entry name" value="Nucleotide cyclase"/>
    <property type="match status" value="1"/>
</dbReference>
<proteinExistence type="predicted"/>
<dbReference type="NCBIfam" id="TIGR00254">
    <property type="entry name" value="GGDEF"/>
    <property type="match status" value="1"/>
</dbReference>
<dbReference type="InterPro" id="IPR029787">
    <property type="entry name" value="Nucleotide_cyclase"/>
</dbReference>
<dbReference type="InterPro" id="IPR052155">
    <property type="entry name" value="Biofilm_reg_signaling"/>
</dbReference>
<dbReference type="PROSITE" id="PS50883">
    <property type="entry name" value="EAL"/>
    <property type="match status" value="1"/>
</dbReference>
<name>A0A928W291_9CYAN</name>
<feature type="domain" description="EAL" evidence="2">
    <location>
        <begin position="561"/>
        <end position="616"/>
    </location>
</feature>
<dbReference type="Gene3D" id="2.60.200.20">
    <property type="match status" value="1"/>
</dbReference>
<dbReference type="SUPFAM" id="SSF141868">
    <property type="entry name" value="EAL domain-like"/>
    <property type="match status" value="1"/>
</dbReference>
<dbReference type="Pfam" id="PF00498">
    <property type="entry name" value="FHA"/>
    <property type="match status" value="1"/>
</dbReference>
<comment type="caution">
    <text evidence="4">The sequence shown here is derived from an EMBL/GenBank/DDBJ whole genome shotgun (WGS) entry which is preliminary data.</text>
</comment>
<dbReference type="FunFam" id="3.30.70.270:FF:000001">
    <property type="entry name" value="Diguanylate cyclase domain protein"/>
    <property type="match status" value="1"/>
</dbReference>
<dbReference type="Proteomes" id="UP000621799">
    <property type="component" value="Unassembled WGS sequence"/>
</dbReference>
<dbReference type="PANTHER" id="PTHR44757">
    <property type="entry name" value="DIGUANYLATE CYCLASE DGCP"/>
    <property type="match status" value="1"/>
</dbReference>
<evidence type="ECO:0000259" key="2">
    <source>
        <dbReference type="PROSITE" id="PS50883"/>
    </source>
</evidence>
<dbReference type="InterPro" id="IPR043128">
    <property type="entry name" value="Rev_trsase/Diguanyl_cyclase"/>
</dbReference>
<dbReference type="SUPFAM" id="SSF55785">
    <property type="entry name" value="PYP-like sensor domain (PAS domain)"/>
    <property type="match status" value="1"/>
</dbReference>
<dbReference type="PROSITE" id="PS50006">
    <property type="entry name" value="FHA_DOMAIN"/>
    <property type="match status" value="1"/>
</dbReference>
<dbReference type="Pfam" id="PF00563">
    <property type="entry name" value="EAL"/>
    <property type="match status" value="1"/>
</dbReference>
<dbReference type="InterPro" id="IPR000253">
    <property type="entry name" value="FHA_dom"/>
</dbReference>
<dbReference type="SMART" id="SM00267">
    <property type="entry name" value="GGDEF"/>
    <property type="match status" value="1"/>
</dbReference>
<dbReference type="SUPFAM" id="SSF49879">
    <property type="entry name" value="SMAD/FHA domain"/>
    <property type="match status" value="1"/>
</dbReference>
<dbReference type="AlphaFoldDB" id="A0A928W291"/>
<dbReference type="RefSeq" id="WP_264322085.1">
    <property type="nucleotide sequence ID" value="NZ_JADEXN010000263.1"/>
</dbReference>
<organism evidence="4 5">
    <name type="scientific">Zarconia navalis LEGE 11467</name>
    <dbReference type="NCBI Taxonomy" id="1828826"/>
    <lineage>
        <taxon>Bacteria</taxon>
        <taxon>Bacillati</taxon>
        <taxon>Cyanobacteriota</taxon>
        <taxon>Cyanophyceae</taxon>
        <taxon>Oscillatoriophycideae</taxon>
        <taxon>Oscillatoriales</taxon>
        <taxon>Oscillatoriales incertae sedis</taxon>
        <taxon>Zarconia</taxon>
        <taxon>Zarconia navalis</taxon>
    </lineage>
</organism>
<dbReference type="Gene3D" id="3.30.70.270">
    <property type="match status" value="1"/>
</dbReference>
<dbReference type="Gene3D" id="3.20.20.450">
    <property type="entry name" value="EAL domain"/>
    <property type="match status" value="1"/>
</dbReference>
<evidence type="ECO:0000313" key="5">
    <source>
        <dbReference type="Proteomes" id="UP000621799"/>
    </source>
</evidence>
<sequence length="616" mass="70191">MMDTAREPTIQTRHILFVEDPKGSRAILLEPSTYSIGREENHSIVLHSRLVSRHHATLFGVQYPGSLEYSFWIVDGDAKQERSTNGLIVNGKRRLCHKLKHGDLILFGGGAKASYQVESDSSTPTPNCIYPSQQQPIYEPSNHLETHFLPKPELKQLCDAALSRLASFPELSPYAIIETNLEGQIAYLNPAALTAFPNLQSQDRKHPLLRDLLEILKTQNVNLLHRSIEVNDRLYEQSIHLISESQLVRSYIFDITERHEAVSALRQSEATNRALVHAIPDAMLRINCHGKLVDFKAPTNFQFPIDVTHGIGRQLDKILPSITAELFQHSLKQALETQEIQVFEFQLQLQGSLYDYEARSVTISTQEVLCMVRDITARKHAEQMIHYQAFYDELTGLPNRTLFDRHLEEAITNAKEHSCSMGVMFLDIDRFKTINDTLGHANGDRVVCEFGQRLSQCLRSSDIVARWGGDEFTILLPYLKTPEAAQEIAQRILDTFKTPFQIDDRELFIGSSIGIAIYPEHGEDSETLLRNADVALYRVKEQGRQNFQLYIPTMNSQASMRLSLENSLHQALERQEFCLCYQPQIDITTGKITGMEALLRWYHPHFGLVSPDRFIP</sequence>
<dbReference type="CDD" id="cd01949">
    <property type="entry name" value="GGDEF"/>
    <property type="match status" value="1"/>
</dbReference>
<dbReference type="InterPro" id="IPR000160">
    <property type="entry name" value="GGDEF_dom"/>
</dbReference>